<proteinExistence type="predicted"/>
<evidence type="ECO:0000313" key="4">
    <source>
        <dbReference type="Proteomes" id="UP000187209"/>
    </source>
</evidence>
<feature type="compositionally biased region" description="Polar residues" evidence="2">
    <location>
        <begin position="186"/>
        <end position="195"/>
    </location>
</feature>
<feature type="region of interest" description="Disordered" evidence="2">
    <location>
        <begin position="1"/>
        <end position="21"/>
    </location>
</feature>
<dbReference type="AlphaFoldDB" id="A0A1R2AWV2"/>
<name>A0A1R2AWV2_9CILI</name>
<accession>A0A1R2AWV2</accession>
<dbReference type="EMBL" id="MPUH01001259">
    <property type="protein sequence ID" value="OMJ68952.1"/>
    <property type="molecule type" value="Genomic_DNA"/>
</dbReference>
<dbReference type="Proteomes" id="UP000187209">
    <property type="component" value="Unassembled WGS sequence"/>
</dbReference>
<keyword evidence="4" id="KW-1185">Reference proteome</keyword>
<feature type="compositionally biased region" description="Basic and acidic residues" evidence="2">
    <location>
        <begin position="206"/>
        <end position="219"/>
    </location>
</feature>
<organism evidence="3 4">
    <name type="scientific">Stentor coeruleus</name>
    <dbReference type="NCBI Taxonomy" id="5963"/>
    <lineage>
        <taxon>Eukaryota</taxon>
        <taxon>Sar</taxon>
        <taxon>Alveolata</taxon>
        <taxon>Ciliophora</taxon>
        <taxon>Postciliodesmatophora</taxon>
        <taxon>Heterotrichea</taxon>
        <taxon>Heterotrichida</taxon>
        <taxon>Stentoridae</taxon>
        <taxon>Stentor</taxon>
    </lineage>
</organism>
<reference evidence="3 4" key="1">
    <citation type="submission" date="2016-11" db="EMBL/GenBank/DDBJ databases">
        <title>The macronuclear genome of Stentor coeruleus: a giant cell with tiny introns.</title>
        <authorList>
            <person name="Slabodnick M."/>
            <person name="Ruby J.G."/>
            <person name="Reiff S.B."/>
            <person name="Swart E.C."/>
            <person name="Gosai S."/>
            <person name="Prabakaran S."/>
            <person name="Witkowska E."/>
            <person name="Larue G.E."/>
            <person name="Fisher S."/>
            <person name="Freeman R.M."/>
            <person name="Gunawardena J."/>
            <person name="Chu W."/>
            <person name="Stover N.A."/>
            <person name="Gregory B.D."/>
            <person name="Nowacki M."/>
            <person name="Derisi J."/>
            <person name="Roy S.W."/>
            <person name="Marshall W.F."/>
            <person name="Sood P."/>
        </authorList>
    </citation>
    <scope>NUCLEOTIDE SEQUENCE [LARGE SCALE GENOMIC DNA]</scope>
    <source>
        <strain evidence="3">WM001</strain>
    </source>
</reference>
<comment type="caution">
    <text evidence="3">The sequence shown here is derived from an EMBL/GenBank/DDBJ whole genome shotgun (WGS) entry which is preliminary data.</text>
</comment>
<evidence type="ECO:0000256" key="2">
    <source>
        <dbReference type="SAM" id="MobiDB-lite"/>
    </source>
</evidence>
<keyword evidence="1" id="KW-0175">Coiled coil</keyword>
<evidence type="ECO:0000256" key="1">
    <source>
        <dbReference type="SAM" id="Coils"/>
    </source>
</evidence>
<feature type="region of interest" description="Disordered" evidence="2">
    <location>
        <begin position="169"/>
        <end position="220"/>
    </location>
</feature>
<feature type="compositionally biased region" description="Basic and acidic residues" evidence="2">
    <location>
        <begin position="171"/>
        <end position="185"/>
    </location>
</feature>
<sequence>MNERRDIISGQEGSGYIKPGEFSRDGKRMFNTYKNQQTYKFSDESQTQMNPYVQPASKFIKDYPVPIEEEFVYEDYGAAIKENIPRAPVRIEDPKRAYAQELLNQINFKNQKKAEEQYEKDQILAMSQFEMQQYRDEEERKKNYARQKIKDYRDMLELQARVKKQIGSETDEVRTFSEPKSENRYSKNTRSSPYNPITGEPYGDNEGSRVRNDSIKGNEKSLASYGNLVLQARRPY</sequence>
<evidence type="ECO:0000313" key="3">
    <source>
        <dbReference type="EMBL" id="OMJ68952.1"/>
    </source>
</evidence>
<protein>
    <submittedName>
        <fullName evidence="3">Uncharacterized protein</fullName>
    </submittedName>
</protein>
<feature type="coiled-coil region" evidence="1">
    <location>
        <begin position="99"/>
        <end position="155"/>
    </location>
</feature>
<gene>
    <name evidence="3" type="ORF">SteCoe_33452</name>
</gene>